<dbReference type="STRING" id="706587.Desti_2979"/>
<dbReference type="eggNOG" id="COG3378">
    <property type="taxonomic scope" value="Bacteria"/>
</dbReference>
<evidence type="ECO:0000313" key="2">
    <source>
        <dbReference type="EMBL" id="AFM25647.1"/>
    </source>
</evidence>
<organism evidence="2 3">
    <name type="scientific">Desulfomonile tiedjei (strain ATCC 49306 / DSM 6799 / DCB-1)</name>
    <dbReference type="NCBI Taxonomy" id="706587"/>
    <lineage>
        <taxon>Bacteria</taxon>
        <taxon>Pseudomonadati</taxon>
        <taxon>Thermodesulfobacteriota</taxon>
        <taxon>Desulfomonilia</taxon>
        <taxon>Desulfomonilales</taxon>
        <taxon>Desulfomonilaceae</taxon>
        <taxon>Desulfomonile</taxon>
    </lineage>
</organism>
<dbReference type="Proteomes" id="UP000006055">
    <property type="component" value="Chromosome"/>
</dbReference>
<accession>I4C7V6</accession>
<dbReference type="KEGG" id="dti:Desti_2979"/>
<feature type="compositionally biased region" description="Pro residues" evidence="1">
    <location>
        <begin position="212"/>
        <end position="222"/>
    </location>
</feature>
<evidence type="ECO:0000256" key="1">
    <source>
        <dbReference type="SAM" id="MobiDB-lite"/>
    </source>
</evidence>
<feature type="region of interest" description="Disordered" evidence="1">
    <location>
        <begin position="209"/>
        <end position="243"/>
    </location>
</feature>
<sequence length="383" mass="42837">MIAKFTRKDFLEALFAQYYKEHRGFILVKSVKRGDPKMSTRYFPNIEILAKEHYGEERDVYFGICPRERMKAEKEHIHYLVALWADLDIGAEGHEDKRIFYEGPQQAAKAIRSFPRAPSIIVESGRGAHLYWLLKQVLEVTDIEKIEKVLRTISEHLQCDTDVNLDTVLRLPETVNTKVPGKPVNCDVKFINPNFRYTIQDFENLGQRIVAPPQPKPAPKPPQQVSASSFAEESPIEHRLSGSMAGASLEDSLVLDETIIDELIDDISMAATGVAESPEPPGEEEEYEAEVDSDIISAEPESEIVTTVISRKPAAHPLSTTTTSSILEKLSSSRTDVEIFLVGSDMVINGILLWNENGLIGVESGNDHYTIPLSSISFIRSKA</sequence>
<dbReference type="AlphaFoldDB" id="I4C7V6"/>
<proteinExistence type="predicted"/>
<dbReference type="RefSeq" id="WP_014810784.1">
    <property type="nucleotide sequence ID" value="NC_018025.1"/>
</dbReference>
<evidence type="ECO:0000313" key="3">
    <source>
        <dbReference type="Proteomes" id="UP000006055"/>
    </source>
</evidence>
<dbReference type="EMBL" id="CP003360">
    <property type="protein sequence ID" value="AFM25647.1"/>
    <property type="molecule type" value="Genomic_DNA"/>
</dbReference>
<dbReference type="HOGENOM" id="CLU_721068_0_0_7"/>
<name>I4C7V6_DESTA</name>
<keyword evidence="3" id="KW-1185">Reference proteome</keyword>
<protein>
    <recommendedName>
        <fullName evidence="4">RepB-like DNA primase domain-containing protein</fullName>
    </recommendedName>
</protein>
<dbReference type="OrthoDB" id="784829at2"/>
<gene>
    <name evidence="2" type="ordered locus">Desti_2979</name>
</gene>
<evidence type="ECO:0008006" key="4">
    <source>
        <dbReference type="Google" id="ProtNLM"/>
    </source>
</evidence>
<reference evidence="3" key="1">
    <citation type="submission" date="2012-06" db="EMBL/GenBank/DDBJ databases">
        <title>Complete sequence of chromosome of Desulfomonile tiedjei DSM 6799.</title>
        <authorList>
            <person name="Lucas S."/>
            <person name="Copeland A."/>
            <person name="Lapidus A."/>
            <person name="Glavina del Rio T."/>
            <person name="Dalin E."/>
            <person name="Tice H."/>
            <person name="Bruce D."/>
            <person name="Goodwin L."/>
            <person name="Pitluck S."/>
            <person name="Peters L."/>
            <person name="Ovchinnikova G."/>
            <person name="Zeytun A."/>
            <person name="Lu M."/>
            <person name="Kyrpides N."/>
            <person name="Mavromatis K."/>
            <person name="Ivanova N."/>
            <person name="Brettin T."/>
            <person name="Detter J.C."/>
            <person name="Han C."/>
            <person name="Larimer F."/>
            <person name="Land M."/>
            <person name="Hauser L."/>
            <person name="Markowitz V."/>
            <person name="Cheng J.-F."/>
            <person name="Hugenholtz P."/>
            <person name="Woyke T."/>
            <person name="Wu D."/>
            <person name="Spring S."/>
            <person name="Schroeder M."/>
            <person name="Brambilla E."/>
            <person name="Klenk H.-P."/>
            <person name="Eisen J.A."/>
        </authorList>
    </citation>
    <scope>NUCLEOTIDE SEQUENCE [LARGE SCALE GENOMIC DNA]</scope>
    <source>
        <strain evidence="3">ATCC 49306 / DSM 6799 / DCB-1</strain>
    </source>
</reference>